<sequence>MRHRPERIAAELLRSRDTGPLHTELERRMADGDAVFLGDLGAELLRLTAASSVPAWQHRSVLDTVVRLLALTPGRRSVEQLLRLTSGQDRAARKRARYAASLLTSAQDPDGLRPVFRGSGSGSGGSDELRACTLHELLVRGADLRDLPEAQRWSGVLRRGQHPLAWLPARRSALESGAVLPSHSLRGSMSPRPSSGGGAPVRRRTGGVAVQEVTAPAALSAATAGWVEESNGLVEARAFEPAQPLEEGDLPGTLLGLACSGGGRNFSVYRSDAGAVWAELFAAACGGGAYGGALYGAYRRLAAWRSLGGLTGAAEEASFEEVEGRAASCGWYHLGTSTSWYHRLIWDIGVAALSPGRRRLTVLAATDTD</sequence>
<comment type="caution">
    <text evidence="2">The sequence shown here is derived from an EMBL/GenBank/DDBJ whole genome shotgun (WGS) entry which is preliminary data.</text>
</comment>
<dbReference type="InterPro" id="IPR045756">
    <property type="entry name" value="DUF6183"/>
</dbReference>
<evidence type="ECO:0000256" key="1">
    <source>
        <dbReference type="SAM" id="MobiDB-lite"/>
    </source>
</evidence>
<dbReference type="RefSeq" id="WP_184288589.1">
    <property type="nucleotide sequence ID" value="NZ_JACHJO010000003.1"/>
</dbReference>
<evidence type="ECO:0000313" key="3">
    <source>
        <dbReference type="Proteomes" id="UP000536604"/>
    </source>
</evidence>
<name>A0A841IM17_9ACTN</name>
<evidence type="ECO:0000313" key="2">
    <source>
        <dbReference type="EMBL" id="MBB6119210.1"/>
    </source>
</evidence>
<accession>A0A841IM17</accession>
<protein>
    <submittedName>
        <fullName evidence="2">Uncharacterized protein</fullName>
    </submittedName>
</protein>
<keyword evidence="3" id="KW-1185">Reference proteome</keyword>
<dbReference type="AlphaFoldDB" id="A0A841IM17"/>
<dbReference type="Proteomes" id="UP000536604">
    <property type="component" value="Unassembled WGS sequence"/>
</dbReference>
<feature type="compositionally biased region" description="Low complexity" evidence="1">
    <location>
        <begin position="184"/>
        <end position="194"/>
    </location>
</feature>
<feature type="region of interest" description="Disordered" evidence="1">
    <location>
        <begin position="182"/>
        <end position="203"/>
    </location>
</feature>
<dbReference type="EMBL" id="JACHJO010000003">
    <property type="protein sequence ID" value="MBB6119210.1"/>
    <property type="molecule type" value="Genomic_DNA"/>
</dbReference>
<organism evidence="2 3">
    <name type="scientific">Nocardiopsis algeriensis</name>
    <dbReference type="NCBI Taxonomy" id="1478215"/>
    <lineage>
        <taxon>Bacteria</taxon>
        <taxon>Bacillati</taxon>
        <taxon>Actinomycetota</taxon>
        <taxon>Actinomycetes</taxon>
        <taxon>Streptosporangiales</taxon>
        <taxon>Nocardiopsidaceae</taxon>
        <taxon>Nocardiopsis</taxon>
    </lineage>
</organism>
<proteinExistence type="predicted"/>
<gene>
    <name evidence="2" type="ORF">FHS13_001145</name>
</gene>
<dbReference type="Pfam" id="PF19681">
    <property type="entry name" value="DUF6183"/>
    <property type="match status" value="1"/>
</dbReference>
<reference evidence="2 3" key="1">
    <citation type="submission" date="2020-08" db="EMBL/GenBank/DDBJ databases">
        <title>Genomic Encyclopedia of Type Strains, Phase III (KMG-III): the genomes of soil and plant-associated and newly described type strains.</title>
        <authorList>
            <person name="Whitman W."/>
        </authorList>
    </citation>
    <scope>NUCLEOTIDE SEQUENCE [LARGE SCALE GENOMIC DNA]</scope>
    <source>
        <strain evidence="2 3">CECT 8712</strain>
    </source>
</reference>